<feature type="compositionally biased region" description="Low complexity" evidence="1">
    <location>
        <begin position="89"/>
        <end position="98"/>
    </location>
</feature>
<name>A0ABX2TK51_9PROT</name>
<accession>A0ABX2TK51</accession>
<reference evidence="2 3" key="1">
    <citation type="submission" date="2020-05" db="EMBL/GenBank/DDBJ databases">
        <title>Azospirillum oleiclasticum sp. nov, a nitrogen-fixing and heavy crude oil-emulsifying bacterium isolated from the crude oil of Yumen Oilfield.</title>
        <authorList>
            <person name="Wu D."/>
            <person name="Cai M."/>
            <person name="Zhang X."/>
        </authorList>
    </citation>
    <scope>NUCLEOTIDE SEQUENCE [LARGE SCALE GENOMIC DNA]</scope>
    <source>
        <strain evidence="2 3">ROY-1-1-2</strain>
    </source>
</reference>
<dbReference type="EMBL" id="JABFDB010000042">
    <property type="protein sequence ID" value="NYZ24658.1"/>
    <property type="molecule type" value="Genomic_DNA"/>
</dbReference>
<comment type="caution">
    <text evidence="2">The sequence shown here is derived from an EMBL/GenBank/DDBJ whole genome shotgun (WGS) entry which is preliminary data.</text>
</comment>
<organism evidence="2 3">
    <name type="scientific">Azospirillum oleiclasticum</name>
    <dbReference type="NCBI Taxonomy" id="2735135"/>
    <lineage>
        <taxon>Bacteria</taxon>
        <taxon>Pseudomonadati</taxon>
        <taxon>Pseudomonadota</taxon>
        <taxon>Alphaproteobacteria</taxon>
        <taxon>Rhodospirillales</taxon>
        <taxon>Azospirillaceae</taxon>
        <taxon>Azospirillum</taxon>
    </lineage>
</organism>
<evidence type="ECO:0000256" key="1">
    <source>
        <dbReference type="SAM" id="MobiDB-lite"/>
    </source>
</evidence>
<proteinExistence type="predicted"/>
<evidence type="ECO:0000313" key="2">
    <source>
        <dbReference type="EMBL" id="NYZ24658.1"/>
    </source>
</evidence>
<evidence type="ECO:0008006" key="4">
    <source>
        <dbReference type="Google" id="ProtNLM"/>
    </source>
</evidence>
<keyword evidence="3" id="KW-1185">Reference proteome</keyword>
<dbReference type="RefSeq" id="WP_180286435.1">
    <property type="nucleotide sequence ID" value="NZ_JABFDB010000042.1"/>
</dbReference>
<gene>
    <name evidence="2" type="ORF">HND93_33560</name>
</gene>
<evidence type="ECO:0000313" key="3">
    <source>
        <dbReference type="Proteomes" id="UP000584642"/>
    </source>
</evidence>
<feature type="compositionally biased region" description="Pro residues" evidence="1">
    <location>
        <begin position="101"/>
        <end position="113"/>
    </location>
</feature>
<sequence length="113" mass="11942">MTQTSDTPPDHAIPELFADGVLDVGFGNGMVRIDLFSLSAVRRDANGQPLPALRQRVVMSLPGFLSALQAMEGMRRQLEQAGVLPPPAARAATPAETPSTVQPPAPPRSPNFG</sequence>
<protein>
    <recommendedName>
        <fullName evidence="4">DUF3467 domain-containing protein</fullName>
    </recommendedName>
</protein>
<dbReference type="Proteomes" id="UP000584642">
    <property type="component" value="Unassembled WGS sequence"/>
</dbReference>
<feature type="region of interest" description="Disordered" evidence="1">
    <location>
        <begin position="81"/>
        <end position="113"/>
    </location>
</feature>